<dbReference type="PRINTS" id="PR00385">
    <property type="entry name" value="P450"/>
</dbReference>
<evidence type="ECO:0000256" key="7">
    <source>
        <dbReference type="ARBA" id="ARBA00023033"/>
    </source>
</evidence>
<dbReference type="Gene3D" id="1.10.630.10">
    <property type="entry name" value="Cytochrome P450"/>
    <property type="match status" value="1"/>
</dbReference>
<evidence type="ECO:0000256" key="5">
    <source>
        <dbReference type="ARBA" id="ARBA00023002"/>
    </source>
</evidence>
<evidence type="ECO:0000256" key="8">
    <source>
        <dbReference type="SAM" id="Phobius"/>
    </source>
</evidence>
<dbReference type="AlphaFoldDB" id="U9T384"/>
<dbReference type="SUPFAM" id="SSF48264">
    <property type="entry name" value="Cytochrome P450"/>
    <property type="match status" value="1"/>
</dbReference>
<keyword evidence="8" id="KW-1133">Transmembrane helix</keyword>
<dbReference type="PRINTS" id="PR00465">
    <property type="entry name" value="EP450IV"/>
</dbReference>
<accession>U9T384</accession>
<comment type="cofactor">
    <cofactor evidence="1">
        <name>heme</name>
        <dbReference type="ChEBI" id="CHEBI:30413"/>
    </cofactor>
</comment>
<dbReference type="Pfam" id="PF00067">
    <property type="entry name" value="p450"/>
    <property type="match status" value="1"/>
</dbReference>
<name>U9T384_RHIID</name>
<dbReference type="InterPro" id="IPR036396">
    <property type="entry name" value="Cyt_P450_sf"/>
</dbReference>
<dbReference type="InterPro" id="IPR001128">
    <property type="entry name" value="Cyt_P450"/>
</dbReference>
<dbReference type="PANTHER" id="PTHR24291">
    <property type="entry name" value="CYTOCHROME P450 FAMILY 4"/>
    <property type="match status" value="1"/>
</dbReference>
<gene>
    <name evidence="9" type="ORF">GLOINDRAFT_266055</name>
</gene>
<organism evidence="9">
    <name type="scientific">Rhizophagus irregularis (strain DAOM 181602 / DAOM 197198 / MUCL 43194)</name>
    <name type="common">Arbuscular mycorrhizal fungus</name>
    <name type="synonym">Glomus intraradices</name>
    <dbReference type="NCBI Taxonomy" id="747089"/>
    <lineage>
        <taxon>Eukaryota</taxon>
        <taxon>Fungi</taxon>
        <taxon>Fungi incertae sedis</taxon>
        <taxon>Mucoromycota</taxon>
        <taxon>Glomeromycotina</taxon>
        <taxon>Glomeromycetes</taxon>
        <taxon>Glomerales</taxon>
        <taxon>Glomeraceae</taxon>
        <taxon>Rhizophagus</taxon>
    </lineage>
</organism>
<evidence type="ECO:0000313" key="9">
    <source>
        <dbReference type="EMBL" id="ESA00803.1"/>
    </source>
</evidence>
<keyword evidence="4" id="KW-0479">Metal-binding</keyword>
<dbReference type="InterPro" id="IPR050196">
    <property type="entry name" value="Cytochrome_P450_Monoox"/>
</dbReference>
<dbReference type="GO" id="GO:0020037">
    <property type="term" value="F:heme binding"/>
    <property type="evidence" value="ECO:0007669"/>
    <property type="project" value="InterPro"/>
</dbReference>
<protein>
    <recommendedName>
        <fullName evidence="10">Cytochrome P450</fullName>
    </recommendedName>
</protein>
<dbReference type="eggNOG" id="KOG0157">
    <property type="taxonomic scope" value="Eukaryota"/>
</dbReference>
<dbReference type="PANTHER" id="PTHR24291:SF50">
    <property type="entry name" value="BIFUNCTIONAL ALBAFLAVENONE MONOOXYGENASE_TERPENE SYNTHASE"/>
    <property type="match status" value="1"/>
</dbReference>
<keyword evidence="6" id="KW-0408">Iron</keyword>
<keyword evidence="5" id="KW-0560">Oxidoreductase</keyword>
<keyword evidence="8" id="KW-0472">Membrane</keyword>
<comment type="similarity">
    <text evidence="2">Belongs to the cytochrome P450 family.</text>
</comment>
<dbReference type="GO" id="GO:0016705">
    <property type="term" value="F:oxidoreductase activity, acting on paired donors, with incorporation or reduction of molecular oxygen"/>
    <property type="evidence" value="ECO:0007669"/>
    <property type="project" value="InterPro"/>
</dbReference>
<keyword evidence="7" id="KW-0503">Monooxygenase</keyword>
<dbReference type="GO" id="GO:0004497">
    <property type="term" value="F:monooxygenase activity"/>
    <property type="evidence" value="ECO:0007669"/>
    <property type="project" value="UniProtKB-KW"/>
</dbReference>
<dbReference type="GO" id="GO:0005506">
    <property type="term" value="F:iron ion binding"/>
    <property type="evidence" value="ECO:0007669"/>
    <property type="project" value="InterPro"/>
</dbReference>
<evidence type="ECO:0000256" key="6">
    <source>
        <dbReference type="ARBA" id="ARBA00023004"/>
    </source>
</evidence>
<proteinExistence type="inferred from homology"/>
<evidence type="ECO:0000256" key="1">
    <source>
        <dbReference type="ARBA" id="ARBA00001971"/>
    </source>
</evidence>
<evidence type="ECO:0000256" key="3">
    <source>
        <dbReference type="ARBA" id="ARBA00022617"/>
    </source>
</evidence>
<keyword evidence="3" id="KW-0349">Heme</keyword>
<evidence type="ECO:0000256" key="2">
    <source>
        <dbReference type="ARBA" id="ARBA00010617"/>
    </source>
</evidence>
<dbReference type="InterPro" id="IPR002403">
    <property type="entry name" value="Cyt_P450_E_grp-IV"/>
</dbReference>
<feature type="transmembrane region" description="Helical" evidence="8">
    <location>
        <begin position="7"/>
        <end position="29"/>
    </location>
</feature>
<evidence type="ECO:0008006" key="10">
    <source>
        <dbReference type="Google" id="ProtNLM"/>
    </source>
</evidence>
<dbReference type="HOGENOM" id="CLU_001570_8_2_1"/>
<reference evidence="9" key="1">
    <citation type="submission" date="2013-07" db="EMBL/GenBank/DDBJ databases">
        <title>The genome of an arbuscular mycorrhizal fungus provides insights into the evolution of the oldest plant symbiosis.</title>
        <authorList>
            <consortium name="DOE Joint Genome Institute"/>
            <person name="Tisserant E."/>
            <person name="Malbreil M."/>
            <person name="Kuo A."/>
            <person name="Kohler A."/>
            <person name="Symeonidi A."/>
            <person name="Balestrini R."/>
            <person name="Charron P."/>
            <person name="Duensing N."/>
            <person name="Frei-dit-Frey N."/>
            <person name="Gianinazzi-Pearson V."/>
            <person name="Gilbert B."/>
            <person name="Handa Y."/>
            <person name="Hijri M."/>
            <person name="Kaul R."/>
            <person name="Kawaguchi M."/>
            <person name="Krajinski F."/>
            <person name="Lammers P."/>
            <person name="Lapierre D."/>
            <person name="Masclaux F.G."/>
            <person name="Murat C."/>
            <person name="Morin E."/>
            <person name="Ndikumana S."/>
            <person name="Pagni M."/>
            <person name="Petitpierre D."/>
            <person name="Requena N."/>
            <person name="Rosikiewicz P."/>
            <person name="Riley R."/>
            <person name="Saito K."/>
            <person name="San Clemente H."/>
            <person name="Shapiro H."/>
            <person name="van Tuinen D."/>
            <person name="Becard G."/>
            <person name="Bonfante P."/>
            <person name="Paszkowski U."/>
            <person name="Shachar-Hill Y."/>
            <person name="Young J.P."/>
            <person name="Sanders I.R."/>
            <person name="Henrissat B."/>
            <person name="Rensing S.A."/>
            <person name="Grigoriev I.V."/>
            <person name="Corradi N."/>
            <person name="Roux C."/>
            <person name="Martin F."/>
        </authorList>
    </citation>
    <scope>NUCLEOTIDE SEQUENCE</scope>
    <source>
        <strain evidence="9">DAOM 197198</strain>
    </source>
</reference>
<keyword evidence="8" id="KW-0812">Transmembrane</keyword>
<dbReference type="EMBL" id="KI296948">
    <property type="protein sequence ID" value="ESA00803.1"/>
    <property type="molecule type" value="Genomic_DNA"/>
</dbReference>
<sequence>MLDSFSLISFFVLGVIGWITYKIFIWPFYISPLRKISGPPSKGPFYGNLKAFLADDFNSGVKWFKEYGYIIKFHGIFNKPSLFIADPKIIQEIILNKNYDFIKPYNTSAIAIAGKGLLFSEGEDHKRQRKMMSPAFTHNNIKEMIPTFIRITSTLKGLIEDEINQGKSNINFTPYISKTTLDIIGSVGFNYEFNSLTSSNELAEAYDSILNSPPTVLRMTISLLANYVPLIREIPVDINRKFKNACAVINRVSKQLIEEKYNEAKNGELKSKDLLSVLININKTLPVEEKITDEELKYQIMTFLIAGHETTNVTACWALYLLSEHPYVQDLLREELVKAFPDKSNFNPTFDDINSLEYLNCVIKESLRLHSPGITLIFFFFLTDQVIFNL</sequence>
<evidence type="ECO:0000256" key="4">
    <source>
        <dbReference type="ARBA" id="ARBA00022723"/>
    </source>
</evidence>